<feature type="chain" id="PRO_5043433178" evidence="1">
    <location>
        <begin position="20"/>
        <end position="417"/>
    </location>
</feature>
<evidence type="ECO:0000256" key="1">
    <source>
        <dbReference type="SAM" id="SignalP"/>
    </source>
</evidence>
<keyword evidence="1" id="KW-0732">Signal</keyword>
<evidence type="ECO:0000313" key="3">
    <source>
        <dbReference type="Proteomes" id="UP001472866"/>
    </source>
</evidence>
<protein>
    <submittedName>
        <fullName evidence="2">Uncharacterized protein</fullName>
    </submittedName>
</protein>
<proteinExistence type="predicted"/>
<sequence length="417" mass="44229">MKALSAIVVALGTAMAVLGLVRPSEAAAAIDPNNVKLPALLGSIFFDLNHTSGSWEACEGLSYLVEGDTEFVPYGMNETGYAQFAALSSYDPNRKCVVAYGYKTTDTSTNVLIFDAETGQLVGPPVWVPVVSYEFPGVGIRMSHDHERKRTIITGPMESYGTSHGFYVVGDGHQESKDLGFTLEQIAPRGLFQLGYLEVLGTKLSAIDPSTGFFWEGVARNSTDTKATEFLLLGVNPDEGRLEHSLVFPIGDCEVLGPLTWHEGSRTILMPTFRTGTREIIVGSFDPSALTCVTMQSLPLALLPYSGFMTFPPGQGNTTATLMVNAASPAAGLQDAGTPNTEAVVLSRGLVSPPLQDAAGLTAAALRRLQQGPPPSNPQMLVDFDLSTGEVVQRTGTVCMSGVAPGVGCPGQLHWAL</sequence>
<keyword evidence="3" id="KW-1185">Reference proteome</keyword>
<feature type="signal peptide" evidence="1">
    <location>
        <begin position="1"/>
        <end position="19"/>
    </location>
</feature>
<dbReference type="Proteomes" id="UP001472866">
    <property type="component" value="Chromosome 19"/>
</dbReference>
<dbReference type="AlphaFoldDB" id="A0AAX4PNF8"/>
<dbReference type="EMBL" id="CP151519">
    <property type="protein sequence ID" value="WZN67397.1"/>
    <property type="molecule type" value="Genomic_DNA"/>
</dbReference>
<name>A0AAX4PNF8_9CHLO</name>
<organism evidence="2 3">
    <name type="scientific">Chloropicon roscoffensis</name>
    <dbReference type="NCBI Taxonomy" id="1461544"/>
    <lineage>
        <taxon>Eukaryota</taxon>
        <taxon>Viridiplantae</taxon>
        <taxon>Chlorophyta</taxon>
        <taxon>Chloropicophyceae</taxon>
        <taxon>Chloropicales</taxon>
        <taxon>Chloropicaceae</taxon>
        <taxon>Chloropicon</taxon>
    </lineage>
</organism>
<evidence type="ECO:0000313" key="2">
    <source>
        <dbReference type="EMBL" id="WZN67397.1"/>
    </source>
</evidence>
<reference evidence="2 3" key="1">
    <citation type="submission" date="2024-03" db="EMBL/GenBank/DDBJ databases">
        <title>Complete genome sequence of the green alga Chloropicon roscoffensis RCC1871.</title>
        <authorList>
            <person name="Lemieux C."/>
            <person name="Pombert J.-F."/>
            <person name="Otis C."/>
            <person name="Turmel M."/>
        </authorList>
    </citation>
    <scope>NUCLEOTIDE SEQUENCE [LARGE SCALE GENOMIC DNA]</scope>
    <source>
        <strain evidence="2 3">RCC1871</strain>
    </source>
</reference>
<accession>A0AAX4PNF8</accession>
<gene>
    <name evidence="2" type="ORF">HKI87_19g89730</name>
</gene>